<proteinExistence type="predicted"/>
<name>A0A8E0KIS5_9CAUL</name>
<reference evidence="2" key="1">
    <citation type="journal article" date="2013" name="Genome Announc.">
        <title>Draft Genome Sequence of the Dimorphic Prosthecate Bacterium Brevundimonas abyssalis TAR-001T.</title>
        <authorList>
            <person name="Tsubouchi T."/>
            <person name="Nishi S."/>
            <person name="Usui K."/>
            <person name="Shimane Y."/>
            <person name="Takaki Y."/>
            <person name="Maruyama T."/>
            <person name="Hatada Y."/>
        </authorList>
    </citation>
    <scope>NUCLEOTIDE SEQUENCE [LARGE SCALE GENOMIC DNA]</scope>
    <source>
        <strain evidence="2">TAR-001</strain>
    </source>
</reference>
<dbReference type="AlphaFoldDB" id="A0A8E0KIS5"/>
<organism evidence="1 2">
    <name type="scientific">Brevundimonas abyssalis TAR-001</name>
    <dbReference type="NCBI Taxonomy" id="1391729"/>
    <lineage>
        <taxon>Bacteria</taxon>
        <taxon>Pseudomonadati</taxon>
        <taxon>Pseudomonadota</taxon>
        <taxon>Alphaproteobacteria</taxon>
        <taxon>Caulobacterales</taxon>
        <taxon>Caulobacteraceae</taxon>
        <taxon>Brevundimonas</taxon>
    </lineage>
</organism>
<sequence length="40" mass="4608">MDEQRDDLGSADVGDEFYFHGNELLAGFQSRSWDKRTRTG</sequence>
<dbReference type="Proteomes" id="UP000016569">
    <property type="component" value="Unassembled WGS sequence"/>
</dbReference>
<keyword evidence="2" id="KW-1185">Reference proteome</keyword>
<protein>
    <submittedName>
        <fullName evidence="1">Uncharacterized protein</fullName>
    </submittedName>
</protein>
<evidence type="ECO:0000313" key="2">
    <source>
        <dbReference type="Proteomes" id="UP000016569"/>
    </source>
</evidence>
<dbReference type="EMBL" id="BATC01000002">
    <property type="protein sequence ID" value="GAD57889.1"/>
    <property type="molecule type" value="Genomic_DNA"/>
</dbReference>
<comment type="caution">
    <text evidence="1">The sequence shown here is derived from an EMBL/GenBank/DDBJ whole genome shotgun (WGS) entry which is preliminary data.</text>
</comment>
<evidence type="ECO:0000313" key="1">
    <source>
        <dbReference type="EMBL" id="GAD57889.1"/>
    </source>
</evidence>
<accession>A0A8E0KIS5</accession>
<gene>
    <name evidence="1" type="ORF">MBEBAB_0139</name>
</gene>